<name>A0A1H2QKK5_9FLAO</name>
<evidence type="ECO:0000256" key="4">
    <source>
        <dbReference type="ARBA" id="ARBA00022475"/>
    </source>
</evidence>
<dbReference type="InterPro" id="IPR051174">
    <property type="entry name" value="Cytochrome_c-type_ET"/>
</dbReference>
<dbReference type="PANTHER" id="PTHR30333">
    <property type="entry name" value="CYTOCHROME C-TYPE PROTEIN"/>
    <property type="match status" value="1"/>
</dbReference>
<dbReference type="OrthoDB" id="9782159at2"/>
<keyword evidence="11" id="KW-0472">Membrane</keyword>
<sequence>MKRLFKILIPPKEWRLPVIILLGAITGLTMYALVESKAISYLSDDPKTCANCHVMTPQYTTWQNSSHREWATCNDCHVPHDNVFKKYAFKAKDGMYHASVFLTRGEPEVIRMKEAGNEVVQSNCIRCHGDQVTDAKLASQVEDHISSRTEKKCWTCHQEVPHGSIHSLSSVKYYGKIDKEHQETVPSWLSKYLKESDNKKDKKDE</sequence>
<keyword evidence="3" id="KW-0813">Transport</keyword>
<keyword evidence="4" id="KW-1003">Cell membrane</keyword>
<evidence type="ECO:0000256" key="8">
    <source>
        <dbReference type="ARBA" id="ARBA00022982"/>
    </source>
</evidence>
<dbReference type="RefSeq" id="WP_090118473.1">
    <property type="nucleotide sequence ID" value="NZ_FNNJ01000001.1"/>
</dbReference>
<dbReference type="PANTHER" id="PTHR30333:SF1">
    <property type="entry name" value="CYTOCHROME C-TYPE PROTEIN NAPC"/>
    <property type="match status" value="1"/>
</dbReference>
<evidence type="ECO:0000256" key="2">
    <source>
        <dbReference type="ARBA" id="ARBA00007395"/>
    </source>
</evidence>
<organism evidence="13 14">
    <name type="scientific">Lutibacter oricola</name>
    <dbReference type="NCBI Taxonomy" id="762486"/>
    <lineage>
        <taxon>Bacteria</taxon>
        <taxon>Pseudomonadati</taxon>
        <taxon>Bacteroidota</taxon>
        <taxon>Flavobacteriia</taxon>
        <taxon>Flavobacteriales</taxon>
        <taxon>Flavobacteriaceae</taxon>
        <taxon>Lutibacter</taxon>
    </lineage>
</organism>
<dbReference type="GO" id="GO:0046872">
    <property type="term" value="F:metal ion binding"/>
    <property type="evidence" value="ECO:0007669"/>
    <property type="project" value="UniProtKB-KW"/>
</dbReference>
<comment type="similarity">
    <text evidence="2">Belongs to the NapC/NirT/NrfH family.</text>
</comment>
<evidence type="ECO:0000256" key="3">
    <source>
        <dbReference type="ARBA" id="ARBA00022448"/>
    </source>
</evidence>
<proteinExistence type="inferred from homology"/>
<dbReference type="GO" id="GO:0005886">
    <property type="term" value="C:plasma membrane"/>
    <property type="evidence" value="ECO:0007669"/>
    <property type="project" value="UniProtKB-SubCell"/>
</dbReference>
<dbReference type="GO" id="GO:0009061">
    <property type="term" value="P:anaerobic respiration"/>
    <property type="evidence" value="ECO:0007669"/>
    <property type="project" value="TreeGrafter"/>
</dbReference>
<gene>
    <name evidence="13" type="ORF">SAMN05444411_10122</name>
</gene>
<evidence type="ECO:0000259" key="12">
    <source>
        <dbReference type="Pfam" id="PF03264"/>
    </source>
</evidence>
<dbReference type="GO" id="GO:0009055">
    <property type="term" value="F:electron transfer activity"/>
    <property type="evidence" value="ECO:0007669"/>
    <property type="project" value="TreeGrafter"/>
</dbReference>
<reference evidence="13 14" key="1">
    <citation type="submission" date="2016-10" db="EMBL/GenBank/DDBJ databases">
        <authorList>
            <person name="de Groot N.N."/>
        </authorList>
    </citation>
    <scope>NUCLEOTIDE SEQUENCE [LARGE SCALE GENOMIC DNA]</scope>
    <source>
        <strain evidence="13 14">DSM 24956</strain>
    </source>
</reference>
<dbReference type="Gene3D" id="1.10.3820.10">
    <property type="entry name" value="Di-heme elbow motif domain"/>
    <property type="match status" value="1"/>
</dbReference>
<dbReference type="GO" id="GO:0022900">
    <property type="term" value="P:electron transport chain"/>
    <property type="evidence" value="ECO:0007669"/>
    <property type="project" value="InterPro"/>
</dbReference>
<dbReference type="EMBL" id="FNNJ01000001">
    <property type="protein sequence ID" value="SDW07430.1"/>
    <property type="molecule type" value="Genomic_DNA"/>
</dbReference>
<keyword evidence="14" id="KW-1185">Reference proteome</keyword>
<protein>
    <submittedName>
        <fullName evidence="13">Cytochrome c nitrite reductase small subunit</fullName>
    </submittedName>
</protein>
<dbReference type="Pfam" id="PF03264">
    <property type="entry name" value="Cytochrom_NNT"/>
    <property type="match status" value="1"/>
</dbReference>
<keyword evidence="10" id="KW-0408">Iron</keyword>
<dbReference type="AlphaFoldDB" id="A0A1H2QKK5"/>
<keyword evidence="8" id="KW-0249">Electron transport</keyword>
<dbReference type="STRING" id="762486.SAMN05444411_10122"/>
<dbReference type="Proteomes" id="UP000199595">
    <property type="component" value="Unassembled WGS sequence"/>
</dbReference>
<evidence type="ECO:0000256" key="6">
    <source>
        <dbReference type="ARBA" id="ARBA00022692"/>
    </source>
</evidence>
<evidence type="ECO:0000256" key="11">
    <source>
        <dbReference type="ARBA" id="ARBA00023136"/>
    </source>
</evidence>
<feature type="domain" description="NapC/NirT cytochrome c N-terminal" evidence="12">
    <location>
        <begin position="13"/>
        <end position="164"/>
    </location>
</feature>
<accession>A0A1H2QKK5</accession>
<evidence type="ECO:0000256" key="7">
    <source>
        <dbReference type="ARBA" id="ARBA00022723"/>
    </source>
</evidence>
<evidence type="ECO:0000256" key="9">
    <source>
        <dbReference type="ARBA" id="ARBA00022989"/>
    </source>
</evidence>
<dbReference type="SUPFAM" id="SSF48695">
    <property type="entry name" value="Multiheme cytochromes"/>
    <property type="match status" value="1"/>
</dbReference>
<dbReference type="NCBIfam" id="TIGR03153">
    <property type="entry name" value="cytochr_NrfH"/>
    <property type="match status" value="1"/>
</dbReference>
<evidence type="ECO:0000256" key="5">
    <source>
        <dbReference type="ARBA" id="ARBA00022617"/>
    </source>
</evidence>
<dbReference type="InterPro" id="IPR038266">
    <property type="entry name" value="NapC/NirT_cytc_sf"/>
</dbReference>
<evidence type="ECO:0000256" key="1">
    <source>
        <dbReference type="ARBA" id="ARBA00004236"/>
    </source>
</evidence>
<keyword evidence="5" id="KW-0349">Heme</keyword>
<evidence type="ECO:0000256" key="10">
    <source>
        <dbReference type="ARBA" id="ARBA00023004"/>
    </source>
</evidence>
<dbReference type="InterPro" id="IPR017571">
    <property type="entry name" value="NrfH"/>
</dbReference>
<dbReference type="InterPro" id="IPR036280">
    <property type="entry name" value="Multihaem_cyt_sf"/>
</dbReference>
<keyword evidence="7" id="KW-0479">Metal-binding</keyword>
<keyword evidence="6" id="KW-0812">Transmembrane</keyword>
<dbReference type="InterPro" id="IPR005126">
    <property type="entry name" value="NapC/NirT_cyt_c_N"/>
</dbReference>
<comment type="subcellular location">
    <subcellularLocation>
        <location evidence="1">Cell membrane</location>
    </subcellularLocation>
</comment>
<keyword evidence="9" id="KW-1133">Transmembrane helix</keyword>
<evidence type="ECO:0000313" key="13">
    <source>
        <dbReference type="EMBL" id="SDW07430.1"/>
    </source>
</evidence>
<evidence type="ECO:0000313" key="14">
    <source>
        <dbReference type="Proteomes" id="UP000199595"/>
    </source>
</evidence>